<evidence type="ECO:0000313" key="7">
    <source>
        <dbReference type="Proteomes" id="UP000195814"/>
    </source>
</evidence>
<comment type="similarity">
    <text evidence="2 3">Belongs to the outer membrane factor (OMF) (TC 1.B.17) family.</text>
</comment>
<dbReference type="EMBL" id="CP015579">
    <property type="protein sequence ID" value="ARU96303.1"/>
    <property type="molecule type" value="Genomic_DNA"/>
</dbReference>
<evidence type="ECO:0000256" key="3">
    <source>
        <dbReference type="RuleBase" id="RU362097"/>
    </source>
</evidence>
<dbReference type="GO" id="GO:0009279">
    <property type="term" value="C:cell outer membrane"/>
    <property type="evidence" value="ECO:0007669"/>
    <property type="project" value="UniProtKB-SubCell"/>
</dbReference>
<gene>
    <name evidence="4" type="ORF">A7K98_19130</name>
    <name evidence="5" type="ORF">A7K99_19115</name>
</gene>
<keyword evidence="3" id="KW-0449">Lipoprotein</keyword>
<proteinExistence type="inferred from homology"/>
<dbReference type="InterPro" id="IPR003423">
    <property type="entry name" value="OMP_efflux"/>
</dbReference>
<evidence type="ECO:0000313" key="6">
    <source>
        <dbReference type="Proteomes" id="UP000195729"/>
    </source>
</evidence>
<dbReference type="Gene3D" id="1.20.1600.10">
    <property type="entry name" value="Outer membrane efflux proteins (OEP)"/>
    <property type="match status" value="1"/>
</dbReference>
<evidence type="ECO:0000256" key="2">
    <source>
        <dbReference type="ARBA" id="ARBA00007613"/>
    </source>
</evidence>
<keyword evidence="6" id="KW-1185">Reference proteome</keyword>
<dbReference type="KEGG" id="tci:A7K98_19130"/>
<dbReference type="Proteomes" id="UP000195729">
    <property type="component" value="Chromosome"/>
</dbReference>
<dbReference type="GO" id="GO:0015562">
    <property type="term" value="F:efflux transmembrane transporter activity"/>
    <property type="evidence" value="ECO:0007669"/>
    <property type="project" value="InterPro"/>
</dbReference>
<protein>
    <recommendedName>
        <fullName evidence="8">Multidrug transporter</fullName>
    </recommendedName>
</protein>
<comment type="subcellular location">
    <subcellularLocation>
        <location evidence="1 3">Cell outer membrane</location>
        <topology evidence="1 3">Lipid-anchor</topology>
    </subcellularLocation>
</comment>
<keyword evidence="3" id="KW-0812">Transmembrane</keyword>
<dbReference type="Gene3D" id="2.20.200.10">
    <property type="entry name" value="Outer membrane efflux proteins (OEP)"/>
    <property type="match status" value="1"/>
</dbReference>
<reference evidence="6 7" key="1">
    <citation type="submission" date="2016-05" db="EMBL/GenBank/DDBJ databases">
        <title>Complete genome sequence of two 2,5-diketo-D-glunonic acid producing strain Tatumella citrea.</title>
        <authorList>
            <person name="Duan C."/>
            <person name="Yang J."/>
            <person name="Yang S."/>
        </authorList>
    </citation>
    <scope>NUCLEOTIDE SEQUENCE [LARGE SCALE GENOMIC DNA]</scope>
    <source>
        <strain evidence="5 6">ATCC 39140</strain>
        <strain evidence="4 7">DSM 13699</strain>
    </source>
</reference>
<sequence>MASQLPALKTAAVPEQWWSVFNDPLLDRLEQNAVQNNPDIQLAATHVEQSAAASGMAASALYPQISVNGSETRSALSADSPYARLGAPDSSYELWQFGTQASWEVDLWGHLRQLRNAAAENVMASQYGKDMVQVSVSSDVARQYILLRELDARQKVLQENQRIAKDMLRIAESRQRNGVATMNEQASASADDQQIAAELIALQQQKNLLMNALALLAGQPPHQLDNQLSSAPLPEMPANVPAGVPSELAQRRPDILQAEAQLRAAIADTQAAKADFYPRIGLSAEAGFQSYSFSGLGEPHNRFYGLGPTLYLPVFQGGRLKSQLALSKASQKAAALTYHKTVLQAWHEVINALDEWNNQQLQYPRLVAAEQQNRVALQVAERSWQQGAGEFSDVLIARRGLLQSQLAVTHCAAAGELALVALYRSLGGGWQAGNSQQRHPS</sequence>
<organism evidence="4 7">
    <name type="scientific">Tatumella citrea</name>
    <name type="common">Pantoea citrea</name>
    <dbReference type="NCBI Taxonomy" id="53336"/>
    <lineage>
        <taxon>Bacteria</taxon>
        <taxon>Pseudomonadati</taxon>
        <taxon>Pseudomonadota</taxon>
        <taxon>Gammaproteobacteria</taxon>
        <taxon>Enterobacterales</taxon>
        <taxon>Erwiniaceae</taxon>
        <taxon>Tatumella</taxon>
    </lineage>
</organism>
<accession>A0A1Y0LE47</accession>
<dbReference type="PANTHER" id="PTHR30203">
    <property type="entry name" value="OUTER MEMBRANE CATION EFFLUX PROTEIN"/>
    <property type="match status" value="1"/>
</dbReference>
<keyword evidence="3" id="KW-0564">Palmitate</keyword>
<evidence type="ECO:0000313" key="5">
    <source>
        <dbReference type="EMBL" id="ARV00335.1"/>
    </source>
</evidence>
<dbReference type="NCBIfam" id="TIGR01845">
    <property type="entry name" value="outer_NodT"/>
    <property type="match status" value="1"/>
</dbReference>
<evidence type="ECO:0008006" key="8">
    <source>
        <dbReference type="Google" id="ProtNLM"/>
    </source>
</evidence>
<dbReference type="SUPFAM" id="SSF56954">
    <property type="entry name" value="Outer membrane efflux proteins (OEP)"/>
    <property type="match status" value="1"/>
</dbReference>
<dbReference type="InterPro" id="IPR010131">
    <property type="entry name" value="MdtP/NodT-like"/>
</dbReference>
<keyword evidence="3" id="KW-1134">Transmembrane beta strand</keyword>
<dbReference type="AlphaFoldDB" id="A0A1Y0LE47"/>
<dbReference type="Pfam" id="PF02321">
    <property type="entry name" value="OEP"/>
    <property type="match status" value="2"/>
</dbReference>
<keyword evidence="3" id="KW-0472">Membrane</keyword>
<name>A0A1Y0LE47_TATCI</name>
<evidence type="ECO:0000313" key="4">
    <source>
        <dbReference type="EMBL" id="ARU96303.1"/>
    </source>
</evidence>
<dbReference type="Proteomes" id="UP000195814">
    <property type="component" value="Chromosome"/>
</dbReference>
<dbReference type="EMBL" id="CP015581">
    <property type="protein sequence ID" value="ARV00335.1"/>
    <property type="molecule type" value="Genomic_DNA"/>
</dbReference>
<dbReference type="PANTHER" id="PTHR30203:SF25">
    <property type="entry name" value="OUTER MEMBRANE PROTEIN-RELATED"/>
    <property type="match status" value="1"/>
</dbReference>
<evidence type="ECO:0000256" key="1">
    <source>
        <dbReference type="ARBA" id="ARBA00004459"/>
    </source>
</evidence>